<accession>A0A392T8F6</accession>
<dbReference type="Proteomes" id="UP000265520">
    <property type="component" value="Unassembled WGS sequence"/>
</dbReference>
<comment type="caution">
    <text evidence="2">The sequence shown here is derived from an EMBL/GenBank/DDBJ whole genome shotgun (WGS) entry which is preliminary data.</text>
</comment>
<name>A0A392T8F6_9FABA</name>
<evidence type="ECO:0000313" key="3">
    <source>
        <dbReference type="Proteomes" id="UP000265520"/>
    </source>
</evidence>
<feature type="region of interest" description="Disordered" evidence="1">
    <location>
        <begin position="1"/>
        <end position="88"/>
    </location>
</feature>
<feature type="non-terminal residue" evidence="2">
    <location>
        <position position="1"/>
    </location>
</feature>
<sequence>NADKSSPEQEAKEDKEEEKEPQPDSPPRVEVDESNPLKEAQTIETLPTQEDKEEHTLPTPTVDLVSEQDIVQEPPVKESGTQAENTQT</sequence>
<organism evidence="2 3">
    <name type="scientific">Trifolium medium</name>
    <dbReference type="NCBI Taxonomy" id="97028"/>
    <lineage>
        <taxon>Eukaryota</taxon>
        <taxon>Viridiplantae</taxon>
        <taxon>Streptophyta</taxon>
        <taxon>Embryophyta</taxon>
        <taxon>Tracheophyta</taxon>
        <taxon>Spermatophyta</taxon>
        <taxon>Magnoliopsida</taxon>
        <taxon>eudicotyledons</taxon>
        <taxon>Gunneridae</taxon>
        <taxon>Pentapetalae</taxon>
        <taxon>rosids</taxon>
        <taxon>fabids</taxon>
        <taxon>Fabales</taxon>
        <taxon>Fabaceae</taxon>
        <taxon>Papilionoideae</taxon>
        <taxon>50 kb inversion clade</taxon>
        <taxon>NPAAA clade</taxon>
        <taxon>Hologalegina</taxon>
        <taxon>IRL clade</taxon>
        <taxon>Trifolieae</taxon>
        <taxon>Trifolium</taxon>
    </lineage>
</organism>
<reference evidence="2 3" key="1">
    <citation type="journal article" date="2018" name="Front. Plant Sci.">
        <title>Red Clover (Trifolium pratense) and Zigzag Clover (T. medium) - A Picture of Genomic Similarities and Differences.</title>
        <authorList>
            <person name="Dluhosova J."/>
            <person name="Istvanek J."/>
            <person name="Nedelnik J."/>
            <person name="Repkova J."/>
        </authorList>
    </citation>
    <scope>NUCLEOTIDE SEQUENCE [LARGE SCALE GENOMIC DNA]</scope>
    <source>
        <strain evidence="3">cv. 10/8</strain>
        <tissue evidence="2">Leaf</tissue>
    </source>
</reference>
<protein>
    <submittedName>
        <fullName evidence="2">Uncharacterized protein</fullName>
    </submittedName>
</protein>
<evidence type="ECO:0000256" key="1">
    <source>
        <dbReference type="SAM" id="MobiDB-lite"/>
    </source>
</evidence>
<dbReference type="EMBL" id="LXQA010528097">
    <property type="protein sequence ID" value="MCI57381.1"/>
    <property type="molecule type" value="Genomic_DNA"/>
</dbReference>
<feature type="non-terminal residue" evidence="2">
    <location>
        <position position="88"/>
    </location>
</feature>
<feature type="compositionally biased region" description="Basic and acidic residues" evidence="1">
    <location>
        <begin position="1"/>
        <end position="31"/>
    </location>
</feature>
<keyword evidence="3" id="KW-1185">Reference proteome</keyword>
<dbReference type="AlphaFoldDB" id="A0A392T8F6"/>
<evidence type="ECO:0000313" key="2">
    <source>
        <dbReference type="EMBL" id="MCI57381.1"/>
    </source>
</evidence>
<proteinExistence type="predicted"/>
<feature type="compositionally biased region" description="Polar residues" evidence="1">
    <location>
        <begin position="79"/>
        <end position="88"/>
    </location>
</feature>